<dbReference type="STRING" id="1247936.BN2475_520028"/>
<gene>
    <name evidence="1" type="ORF">BN2475_520028</name>
</gene>
<keyword evidence="2" id="KW-1185">Reference proteome</keyword>
<name>A0A1N7SCG3_9BURK</name>
<evidence type="ECO:0000313" key="1">
    <source>
        <dbReference type="EMBL" id="SIT45060.1"/>
    </source>
</evidence>
<protein>
    <submittedName>
        <fullName evidence="1">Uncharacterized protein</fullName>
    </submittedName>
</protein>
<dbReference type="EMBL" id="CYGX02000052">
    <property type="protein sequence ID" value="SIT45060.1"/>
    <property type="molecule type" value="Genomic_DNA"/>
</dbReference>
<accession>A0A1N7SCG3</accession>
<sequence>MLPLAVEKSVVGCRPLNQRLTTLRQRMMGGTVGYASPWDVKIHTVGTTTFESSSSAEPNSRKRMQTLFKVWQATVLMPRSEGGL</sequence>
<organism evidence="1 2">
    <name type="scientific">Paraburkholderia ribeironis</name>
    <dbReference type="NCBI Taxonomy" id="1247936"/>
    <lineage>
        <taxon>Bacteria</taxon>
        <taxon>Pseudomonadati</taxon>
        <taxon>Pseudomonadota</taxon>
        <taxon>Betaproteobacteria</taxon>
        <taxon>Burkholderiales</taxon>
        <taxon>Burkholderiaceae</taxon>
        <taxon>Paraburkholderia</taxon>
    </lineage>
</organism>
<evidence type="ECO:0000313" key="2">
    <source>
        <dbReference type="Proteomes" id="UP000187012"/>
    </source>
</evidence>
<reference evidence="1 2" key="1">
    <citation type="submission" date="2016-12" db="EMBL/GenBank/DDBJ databases">
        <authorList>
            <person name="Song W.-J."/>
            <person name="Kurnit D.M."/>
        </authorList>
    </citation>
    <scope>NUCLEOTIDE SEQUENCE [LARGE SCALE GENOMIC DNA]</scope>
    <source>
        <strain evidence="1 2">STM7296</strain>
    </source>
</reference>
<dbReference type="Proteomes" id="UP000187012">
    <property type="component" value="Unassembled WGS sequence"/>
</dbReference>
<proteinExistence type="predicted"/>
<dbReference type="AlphaFoldDB" id="A0A1N7SCG3"/>